<reference evidence="2 3" key="1">
    <citation type="submission" date="2019-07" db="EMBL/GenBank/DDBJ databases">
        <title>Whole genome shotgun sequence of Pseudonocardia asaccharolytica NBRC 16224.</title>
        <authorList>
            <person name="Hosoyama A."/>
            <person name="Uohara A."/>
            <person name="Ohji S."/>
            <person name="Ichikawa N."/>
        </authorList>
    </citation>
    <scope>NUCLEOTIDE SEQUENCE [LARGE SCALE GENOMIC DNA]</scope>
    <source>
        <strain evidence="2 3">NBRC 16224</strain>
    </source>
</reference>
<feature type="region of interest" description="Disordered" evidence="1">
    <location>
        <begin position="163"/>
        <end position="213"/>
    </location>
</feature>
<proteinExistence type="predicted"/>
<dbReference type="EMBL" id="BJVI01000062">
    <property type="protein sequence ID" value="GEL20223.1"/>
    <property type="molecule type" value="Genomic_DNA"/>
</dbReference>
<gene>
    <name evidence="2" type="ORF">PA7_40600</name>
</gene>
<organism evidence="2 3">
    <name type="scientific">Pseudonocardia asaccharolytica DSM 44247 = NBRC 16224</name>
    <dbReference type="NCBI Taxonomy" id="1123024"/>
    <lineage>
        <taxon>Bacteria</taxon>
        <taxon>Bacillati</taxon>
        <taxon>Actinomycetota</taxon>
        <taxon>Actinomycetes</taxon>
        <taxon>Pseudonocardiales</taxon>
        <taxon>Pseudonocardiaceae</taxon>
        <taxon>Pseudonocardia</taxon>
    </lineage>
</organism>
<evidence type="ECO:0008006" key="4">
    <source>
        <dbReference type="Google" id="ProtNLM"/>
    </source>
</evidence>
<dbReference type="AlphaFoldDB" id="A0A511D6Z9"/>
<comment type="caution">
    <text evidence="2">The sequence shown here is derived from an EMBL/GenBank/DDBJ whole genome shotgun (WGS) entry which is preliminary data.</text>
</comment>
<accession>A0A511D6Z9</accession>
<sequence length="213" mass="23214">MLAGRAGSPEDRFRLFDDVTEALRGAAEATDGLLVVLDDVHRADEPTLLVLRHVTDQVHTLPLLLVVTYRDGEPDNVLPRVFPDLLRSPAVERLDLRRFDLAEVREQLARMDVDAPADTILQITEGNPLFVREVARAMADGSWRPERPPRSVLDVVAGRLNRMPPVGAGGGDRRVGLPAGPGRGDARRAPGPVPAARRRGDRARAGGTGRRRG</sequence>
<dbReference type="SUPFAM" id="SSF52540">
    <property type="entry name" value="P-loop containing nucleoside triphosphate hydrolases"/>
    <property type="match status" value="1"/>
</dbReference>
<name>A0A511D6Z9_9PSEU</name>
<evidence type="ECO:0000256" key="1">
    <source>
        <dbReference type="SAM" id="MobiDB-lite"/>
    </source>
</evidence>
<protein>
    <recommendedName>
        <fullName evidence="4">Orc1-like AAA ATPase domain-containing protein</fullName>
    </recommendedName>
</protein>
<dbReference type="InterPro" id="IPR027417">
    <property type="entry name" value="P-loop_NTPase"/>
</dbReference>
<evidence type="ECO:0000313" key="3">
    <source>
        <dbReference type="Proteomes" id="UP000321328"/>
    </source>
</evidence>
<dbReference type="Proteomes" id="UP000321328">
    <property type="component" value="Unassembled WGS sequence"/>
</dbReference>
<evidence type="ECO:0000313" key="2">
    <source>
        <dbReference type="EMBL" id="GEL20223.1"/>
    </source>
</evidence>
<keyword evidence="3" id="KW-1185">Reference proteome</keyword>